<name>A0AAV4HUH6_9GAST</name>
<proteinExistence type="predicted"/>
<sequence>MDHVRSRSSRLVSRGLVSRLWTPETEVPLIYDKGDDTAGRFFASSPFTKLKKMFDIVVDSTVALEANRYSHRAYGLNVV</sequence>
<dbReference type="Proteomes" id="UP000762676">
    <property type="component" value="Unassembled WGS sequence"/>
</dbReference>
<keyword evidence="2" id="KW-1185">Reference proteome</keyword>
<protein>
    <submittedName>
        <fullName evidence="1">Uncharacterized protein</fullName>
    </submittedName>
</protein>
<comment type="caution">
    <text evidence="1">The sequence shown here is derived from an EMBL/GenBank/DDBJ whole genome shotgun (WGS) entry which is preliminary data.</text>
</comment>
<dbReference type="AlphaFoldDB" id="A0AAV4HUH6"/>
<dbReference type="EMBL" id="BMAT01002205">
    <property type="protein sequence ID" value="GFS01532.1"/>
    <property type="molecule type" value="Genomic_DNA"/>
</dbReference>
<evidence type="ECO:0000313" key="2">
    <source>
        <dbReference type="Proteomes" id="UP000762676"/>
    </source>
</evidence>
<organism evidence="1 2">
    <name type="scientific">Elysia marginata</name>
    <dbReference type="NCBI Taxonomy" id="1093978"/>
    <lineage>
        <taxon>Eukaryota</taxon>
        <taxon>Metazoa</taxon>
        <taxon>Spiralia</taxon>
        <taxon>Lophotrochozoa</taxon>
        <taxon>Mollusca</taxon>
        <taxon>Gastropoda</taxon>
        <taxon>Heterobranchia</taxon>
        <taxon>Euthyneura</taxon>
        <taxon>Panpulmonata</taxon>
        <taxon>Sacoglossa</taxon>
        <taxon>Placobranchoidea</taxon>
        <taxon>Plakobranchidae</taxon>
        <taxon>Elysia</taxon>
    </lineage>
</organism>
<evidence type="ECO:0000313" key="1">
    <source>
        <dbReference type="EMBL" id="GFS01532.1"/>
    </source>
</evidence>
<reference evidence="1 2" key="1">
    <citation type="journal article" date="2021" name="Elife">
        <title>Chloroplast acquisition without the gene transfer in kleptoplastic sea slugs, Plakobranchus ocellatus.</title>
        <authorList>
            <person name="Maeda T."/>
            <person name="Takahashi S."/>
            <person name="Yoshida T."/>
            <person name="Shimamura S."/>
            <person name="Takaki Y."/>
            <person name="Nagai Y."/>
            <person name="Toyoda A."/>
            <person name="Suzuki Y."/>
            <person name="Arimoto A."/>
            <person name="Ishii H."/>
            <person name="Satoh N."/>
            <person name="Nishiyama T."/>
            <person name="Hasebe M."/>
            <person name="Maruyama T."/>
            <person name="Minagawa J."/>
            <person name="Obokata J."/>
            <person name="Shigenobu S."/>
        </authorList>
    </citation>
    <scope>NUCLEOTIDE SEQUENCE [LARGE SCALE GENOMIC DNA]</scope>
</reference>
<gene>
    <name evidence="1" type="ORF">ElyMa_001099400</name>
</gene>
<accession>A0AAV4HUH6</accession>